<keyword evidence="3" id="KW-1185">Reference proteome</keyword>
<dbReference type="PANTHER" id="PTHR33619">
    <property type="entry name" value="POLYSACCHARIDE EXPORT PROTEIN GFCE-RELATED"/>
    <property type="match status" value="1"/>
</dbReference>
<dbReference type="Gene3D" id="3.10.560.10">
    <property type="entry name" value="Outer membrane lipoprotein wza domain like"/>
    <property type="match status" value="1"/>
</dbReference>
<reference evidence="2 3" key="1">
    <citation type="submission" date="2020-01" db="EMBL/GenBank/DDBJ databases">
        <title>Sphingomonas sp. strain CSW-10.</title>
        <authorList>
            <person name="Chen W.-M."/>
        </authorList>
    </citation>
    <scope>NUCLEOTIDE SEQUENCE [LARGE SCALE GENOMIC DNA]</scope>
    <source>
        <strain evidence="2 3">CSW-10</strain>
    </source>
</reference>
<gene>
    <name evidence="2" type="ORF">GV829_00645</name>
</gene>
<dbReference type="Proteomes" id="UP000503018">
    <property type="component" value="Chromosome"/>
</dbReference>
<dbReference type="PROSITE" id="PS51257">
    <property type="entry name" value="PROKAR_LIPOPROTEIN"/>
    <property type="match status" value="1"/>
</dbReference>
<proteinExistence type="predicted"/>
<name>A0A6M4ARZ9_9SPHN</name>
<dbReference type="GO" id="GO:0015159">
    <property type="term" value="F:polysaccharide transmembrane transporter activity"/>
    <property type="evidence" value="ECO:0007669"/>
    <property type="project" value="InterPro"/>
</dbReference>
<feature type="chain" id="PRO_5026722954" evidence="1">
    <location>
        <begin position="23"/>
        <end position="396"/>
    </location>
</feature>
<evidence type="ECO:0000313" key="2">
    <source>
        <dbReference type="EMBL" id="QJQ31142.1"/>
    </source>
</evidence>
<dbReference type="KEGG" id="slan:GV829_00645"/>
<feature type="signal peptide" evidence="1">
    <location>
        <begin position="1"/>
        <end position="22"/>
    </location>
</feature>
<dbReference type="RefSeq" id="WP_169943355.1">
    <property type="nucleotide sequence ID" value="NZ_CP053015.1"/>
</dbReference>
<dbReference type="PANTHER" id="PTHR33619:SF3">
    <property type="entry name" value="POLYSACCHARIDE EXPORT PROTEIN GFCE-RELATED"/>
    <property type="match status" value="1"/>
</dbReference>
<evidence type="ECO:0000313" key="3">
    <source>
        <dbReference type="Proteomes" id="UP000503018"/>
    </source>
</evidence>
<protein>
    <submittedName>
        <fullName evidence="2">Polysaccharide biosynthesis protein</fullName>
    </submittedName>
</protein>
<accession>A0A6M4ARZ9</accession>
<keyword evidence="1" id="KW-0732">Signal</keyword>
<evidence type="ECO:0000256" key="1">
    <source>
        <dbReference type="SAM" id="SignalP"/>
    </source>
</evidence>
<dbReference type="InterPro" id="IPR049712">
    <property type="entry name" value="Poly_export"/>
</dbReference>
<dbReference type="AlphaFoldDB" id="A0A6M4ARZ9"/>
<sequence length="396" mass="41314">MPKAALVAILIPAMLLSGCATMETPRNAPGSLYAREQQARFRPETPQCQVAPVPAEVAGLQEVPVHSLTNAVNSVAEGDRLQLTIAGDTARYTGSYIVSGNGMMELAGGIRVRAAGKTVDALERDLRAELLNRGIVRAVTGNIRLQHVEQAGLPIPVTGAVFGSGIARVGERQADTRSMMVANPASGDLNVNRTLSTALRAAGGVRPDASISDVVLIRGGQWARVDMRGALDGTTVSDVALATGDRIIVGSVGCLQPELVRPSSITIPGIRVFMSNLSGPAQGNGASAIGSESTSLPYGTRFLQGLVSANCVGGSAMNAGRSAVLISRNPVTGQSVVISRSVERLVRGSDRDAYDPYLMPGDSIVCYDSMAMNLREVISTVSASVTPYVLFNSVKD</sequence>
<organism evidence="2 3">
    <name type="scientific">Sphingomonas lacunae</name>
    <dbReference type="NCBI Taxonomy" id="2698828"/>
    <lineage>
        <taxon>Bacteria</taxon>
        <taxon>Pseudomonadati</taxon>
        <taxon>Pseudomonadota</taxon>
        <taxon>Alphaproteobacteria</taxon>
        <taxon>Sphingomonadales</taxon>
        <taxon>Sphingomonadaceae</taxon>
        <taxon>Sphingomonas</taxon>
    </lineage>
</organism>
<dbReference type="EMBL" id="CP053015">
    <property type="protein sequence ID" value="QJQ31142.1"/>
    <property type="molecule type" value="Genomic_DNA"/>
</dbReference>